<dbReference type="GO" id="GO:0006633">
    <property type="term" value="P:fatty acid biosynthetic process"/>
    <property type="evidence" value="ECO:0007669"/>
    <property type="project" value="UniProtKB-KW"/>
</dbReference>
<evidence type="ECO:0000256" key="13">
    <source>
        <dbReference type="ARBA" id="ARBA00039450"/>
    </source>
</evidence>
<evidence type="ECO:0000256" key="12">
    <source>
        <dbReference type="ARBA" id="ARBA00023315"/>
    </source>
</evidence>
<dbReference type="CDD" id="cd00834">
    <property type="entry name" value="KAS_I_II"/>
    <property type="match status" value="1"/>
</dbReference>
<comment type="caution">
    <text evidence="20">The sequence shown here is derived from an EMBL/GenBank/DDBJ whole genome shotgun (WGS) entry which is preliminary data.</text>
</comment>
<dbReference type="NCBIfam" id="NF005935">
    <property type="entry name" value="PRK07967.1"/>
    <property type="match status" value="1"/>
</dbReference>
<dbReference type="InterPro" id="IPR000794">
    <property type="entry name" value="Beta-ketoacyl_synthase"/>
</dbReference>
<comment type="pathway">
    <text evidence="2">Lipid metabolism; fatty acid biosynthesis.</text>
</comment>
<evidence type="ECO:0000256" key="11">
    <source>
        <dbReference type="ARBA" id="ARBA00023160"/>
    </source>
</evidence>
<name>A0A495D6Q0_9PROT</name>
<dbReference type="FunFam" id="3.40.47.10:FF:000006">
    <property type="entry name" value="3-oxoacyl-[acyl-carrier-protein] synthase I"/>
    <property type="match status" value="1"/>
</dbReference>
<evidence type="ECO:0000256" key="14">
    <source>
        <dbReference type="ARBA" id="ARBA00041620"/>
    </source>
</evidence>
<dbReference type="GO" id="GO:0004315">
    <property type="term" value="F:3-oxoacyl-[acyl-carrier-protein] synthase activity"/>
    <property type="evidence" value="ECO:0007669"/>
    <property type="project" value="UniProtKB-EC"/>
</dbReference>
<evidence type="ECO:0000256" key="18">
    <source>
        <dbReference type="RuleBase" id="RU003694"/>
    </source>
</evidence>
<evidence type="ECO:0000259" key="19">
    <source>
        <dbReference type="PROSITE" id="PS52004"/>
    </source>
</evidence>
<dbReference type="OrthoDB" id="9808669at2"/>
<dbReference type="Proteomes" id="UP000273675">
    <property type="component" value="Unassembled WGS sequence"/>
</dbReference>
<feature type="domain" description="Ketosynthase family 3 (KS3)" evidence="19">
    <location>
        <begin position="1"/>
        <end position="403"/>
    </location>
</feature>
<proteinExistence type="inferred from homology"/>
<evidence type="ECO:0000256" key="7">
    <source>
        <dbReference type="ARBA" id="ARBA00022516"/>
    </source>
</evidence>
<keyword evidence="11" id="KW-0275">Fatty acid biosynthesis</keyword>
<keyword evidence="8 18" id="KW-0808">Transferase</keyword>
<evidence type="ECO:0000256" key="9">
    <source>
        <dbReference type="ARBA" id="ARBA00022832"/>
    </source>
</evidence>
<dbReference type="PANTHER" id="PTHR11712:SF306">
    <property type="entry name" value="3-OXOACYL-[ACYL-CARRIER-PROTEIN] SYNTHASE 1"/>
    <property type="match status" value="1"/>
</dbReference>
<organism evidence="20 21">
    <name type="scientific">Maricaulis maris</name>
    <dbReference type="NCBI Taxonomy" id="74318"/>
    <lineage>
        <taxon>Bacteria</taxon>
        <taxon>Pseudomonadati</taxon>
        <taxon>Pseudomonadota</taxon>
        <taxon>Alphaproteobacteria</taxon>
        <taxon>Maricaulales</taxon>
        <taxon>Maricaulaceae</taxon>
        <taxon>Maricaulis</taxon>
    </lineage>
</organism>
<evidence type="ECO:0000256" key="4">
    <source>
        <dbReference type="ARBA" id="ARBA00011738"/>
    </source>
</evidence>
<dbReference type="EMBL" id="RBIM01000004">
    <property type="protein sequence ID" value="RKQ96828.1"/>
    <property type="molecule type" value="Genomic_DNA"/>
</dbReference>
<dbReference type="PROSITE" id="PS00606">
    <property type="entry name" value="KS3_1"/>
    <property type="match status" value="1"/>
</dbReference>
<dbReference type="AlphaFoldDB" id="A0A495D6Q0"/>
<evidence type="ECO:0000313" key="21">
    <source>
        <dbReference type="Proteomes" id="UP000273675"/>
    </source>
</evidence>
<dbReference type="InterPro" id="IPR020841">
    <property type="entry name" value="PKS_Beta-ketoAc_synthase_dom"/>
</dbReference>
<keyword evidence="6" id="KW-0963">Cytoplasm</keyword>
<dbReference type="Pfam" id="PF02801">
    <property type="entry name" value="Ketoacyl-synt_C"/>
    <property type="match status" value="1"/>
</dbReference>
<comment type="catalytic activity">
    <reaction evidence="17">
        <text>a fatty acyl-[ACP] + malonyl-[ACP] + H(+) = a 3-oxoacyl-[ACP] + holo-[ACP] + CO2</text>
        <dbReference type="Rhea" id="RHEA:22836"/>
        <dbReference type="Rhea" id="RHEA-COMP:9623"/>
        <dbReference type="Rhea" id="RHEA-COMP:9685"/>
        <dbReference type="Rhea" id="RHEA-COMP:9916"/>
        <dbReference type="Rhea" id="RHEA-COMP:14125"/>
        <dbReference type="ChEBI" id="CHEBI:15378"/>
        <dbReference type="ChEBI" id="CHEBI:16526"/>
        <dbReference type="ChEBI" id="CHEBI:64479"/>
        <dbReference type="ChEBI" id="CHEBI:78449"/>
        <dbReference type="ChEBI" id="CHEBI:78776"/>
        <dbReference type="ChEBI" id="CHEBI:138651"/>
        <dbReference type="EC" id="2.3.1.41"/>
    </reaction>
    <physiologicalReaction direction="left-to-right" evidence="17">
        <dbReference type="Rhea" id="RHEA:22837"/>
    </physiologicalReaction>
</comment>
<evidence type="ECO:0000256" key="15">
    <source>
        <dbReference type="ARBA" id="ARBA00042143"/>
    </source>
</evidence>
<keyword evidence="12" id="KW-0012">Acyltransferase</keyword>
<comment type="subunit">
    <text evidence="4">Homodimer.</text>
</comment>
<dbReference type="Pfam" id="PF00109">
    <property type="entry name" value="ketoacyl-synt"/>
    <property type="match status" value="1"/>
</dbReference>
<dbReference type="SMART" id="SM00825">
    <property type="entry name" value="PKS_KS"/>
    <property type="match status" value="1"/>
</dbReference>
<dbReference type="RefSeq" id="WP_121211388.1">
    <property type="nucleotide sequence ID" value="NZ_RBIM01000004.1"/>
</dbReference>
<gene>
    <name evidence="20" type="ORF">C7435_2163</name>
</gene>
<dbReference type="InterPro" id="IPR016039">
    <property type="entry name" value="Thiolase-like"/>
</dbReference>
<reference evidence="20 21" key="1">
    <citation type="submission" date="2018-10" db="EMBL/GenBank/DDBJ databases">
        <title>Genomic Encyclopedia of Type Strains, Phase IV (KMG-IV): sequencing the most valuable type-strain genomes for metagenomic binning, comparative biology and taxonomic classification.</title>
        <authorList>
            <person name="Goeker M."/>
        </authorList>
    </citation>
    <scope>NUCLEOTIDE SEQUENCE [LARGE SCALE GENOMIC DNA]</scope>
    <source>
        <strain evidence="20 21">DSM 4734</strain>
    </source>
</reference>
<dbReference type="EC" id="2.3.1.41" evidence="5"/>
<dbReference type="GO" id="GO:0005829">
    <property type="term" value="C:cytosol"/>
    <property type="evidence" value="ECO:0007669"/>
    <property type="project" value="TreeGrafter"/>
</dbReference>
<comment type="catalytic activity">
    <reaction evidence="16">
        <text>(3Z)-decenoyl-[ACP] + malonyl-[ACP] + H(+) = 3-oxo-(5Z)-dodecenoyl-[ACP] + holo-[ACP] + CO2</text>
        <dbReference type="Rhea" id="RHEA:54940"/>
        <dbReference type="Rhea" id="RHEA-COMP:9623"/>
        <dbReference type="Rhea" id="RHEA-COMP:9685"/>
        <dbReference type="Rhea" id="RHEA-COMP:9927"/>
        <dbReference type="Rhea" id="RHEA-COMP:14042"/>
        <dbReference type="ChEBI" id="CHEBI:15378"/>
        <dbReference type="ChEBI" id="CHEBI:16526"/>
        <dbReference type="ChEBI" id="CHEBI:64479"/>
        <dbReference type="ChEBI" id="CHEBI:78449"/>
        <dbReference type="ChEBI" id="CHEBI:78798"/>
        <dbReference type="ChEBI" id="CHEBI:138410"/>
    </reaction>
    <physiologicalReaction direction="left-to-right" evidence="16">
        <dbReference type="Rhea" id="RHEA:54941"/>
    </physiologicalReaction>
</comment>
<sequence>MRRVVITGLGVISPIGNNAAEVTESLKNGKSGIGRMESFAELGFRCQVGGKPDIDPAAHVDKRVYRFMSEGAGWNYMAMAQAIADSGLEENDISNHRTGIIMGSGGPSAGTIVNAADITREKGPKRIGPFAVPKAMSSTASATLATPFKILGVNYSITSACTTSLHCIGAATEQIQWGKQDVMFAGGCEEIHWALSNLFDAMGAMSTKYNDTPEQASRAFDKDRDGFVGGAGAGVVVLEEYERAKARGANIIAEVTGYGATSDGYDMVAPSGEGAIRSMKLAMETVNKPIDYLNPHATATPVGDIKEMEAVKTVFGDNAPMISGTKSMTGHSLGAAGVHEAIYTLLMMKEGFVAPSINVFDMDPDIAALNLPIITETRDAELKTAMSNSFGFGGTNGTVVFEKV</sequence>
<evidence type="ECO:0000256" key="2">
    <source>
        <dbReference type="ARBA" id="ARBA00005194"/>
    </source>
</evidence>
<dbReference type="InterPro" id="IPR014030">
    <property type="entry name" value="Ketoacyl_synth_N"/>
</dbReference>
<keyword evidence="7" id="KW-0444">Lipid biosynthesis</keyword>
<dbReference type="PROSITE" id="PS52004">
    <property type="entry name" value="KS3_2"/>
    <property type="match status" value="1"/>
</dbReference>
<evidence type="ECO:0000256" key="5">
    <source>
        <dbReference type="ARBA" id="ARBA00013191"/>
    </source>
</evidence>
<dbReference type="InterPro" id="IPR018201">
    <property type="entry name" value="Ketoacyl_synth_AS"/>
</dbReference>
<keyword evidence="9" id="KW-0276">Fatty acid metabolism</keyword>
<dbReference type="Gene3D" id="3.40.47.10">
    <property type="match status" value="2"/>
</dbReference>
<evidence type="ECO:0000256" key="17">
    <source>
        <dbReference type="ARBA" id="ARBA00048506"/>
    </source>
</evidence>
<evidence type="ECO:0000256" key="10">
    <source>
        <dbReference type="ARBA" id="ARBA00023098"/>
    </source>
</evidence>
<dbReference type="PANTHER" id="PTHR11712">
    <property type="entry name" value="POLYKETIDE SYNTHASE-RELATED"/>
    <property type="match status" value="1"/>
</dbReference>
<evidence type="ECO:0000256" key="8">
    <source>
        <dbReference type="ARBA" id="ARBA00022679"/>
    </source>
</evidence>
<accession>A0A495D6Q0</accession>
<evidence type="ECO:0000256" key="3">
    <source>
        <dbReference type="ARBA" id="ARBA00008467"/>
    </source>
</evidence>
<comment type="similarity">
    <text evidence="3 18">Belongs to the thiolase-like superfamily. Beta-ketoacyl-ACP synthases family.</text>
</comment>
<protein>
    <recommendedName>
        <fullName evidence="13">3-oxoacyl-[acyl-carrier-protein] synthase 1</fullName>
        <ecNumber evidence="5">2.3.1.41</ecNumber>
    </recommendedName>
    <alternativeName>
        <fullName evidence="14">3-oxoacyl-[acyl-carrier-protein] synthase I</fullName>
    </alternativeName>
    <alternativeName>
        <fullName evidence="15">Beta-ketoacyl-ACP synthase I</fullName>
    </alternativeName>
</protein>
<comment type="subcellular location">
    <subcellularLocation>
        <location evidence="1">Cytoplasm</location>
    </subcellularLocation>
</comment>
<evidence type="ECO:0000256" key="16">
    <source>
        <dbReference type="ARBA" id="ARBA00048121"/>
    </source>
</evidence>
<evidence type="ECO:0000313" key="20">
    <source>
        <dbReference type="EMBL" id="RKQ96828.1"/>
    </source>
</evidence>
<evidence type="ECO:0000256" key="6">
    <source>
        <dbReference type="ARBA" id="ARBA00022490"/>
    </source>
</evidence>
<dbReference type="InterPro" id="IPR014031">
    <property type="entry name" value="Ketoacyl_synth_C"/>
</dbReference>
<keyword evidence="10" id="KW-0443">Lipid metabolism</keyword>
<dbReference type="NCBIfam" id="NF005589">
    <property type="entry name" value="PRK07314.1"/>
    <property type="match status" value="1"/>
</dbReference>
<evidence type="ECO:0000256" key="1">
    <source>
        <dbReference type="ARBA" id="ARBA00004496"/>
    </source>
</evidence>
<dbReference type="SUPFAM" id="SSF53901">
    <property type="entry name" value="Thiolase-like"/>
    <property type="match status" value="2"/>
</dbReference>